<dbReference type="Gene3D" id="3.30.250.20">
    <property type="entry name" value="L1 transposable element, C-terminal domain"/>
    <property type="match status" value="1"/>
</dbReference>
<dbReference type="InterPro" id="IPR042566">
    <property type="entry name" value="L1_C"/>
</dbReference>
<feature type="non-terminal residue" evidence="2">
    <location>
        <position position="1"/>
    </location>
</feature>
<reference evidence="2" key="1">
    <citation type="submission" date="2016-05" db="EMBL/GenBank/DDBJ databases">
        <authorList>
            <person name="Lavstsen T."/>
            <person name="Jespersen J.S."/>
        </authorList>
    </citation>
    <scope>NUCLEOTIDE SEQUENCE</scope>
    <source>
        <tissue evidence="2">Brain</tissue>
    </source>
</reference>
<feature type="region of interest" description="Disordered" evidence="1">
    <location>
        <begin position="90"/>
        <end position="111"/>
    </location>
</feature>
<protein>
    <submittedName>
        <fullName evidence="2">Uncharacterized protein</fullName>
    </submittedName>
</protein>
<evidence type="ECO:0000313" key="2">
    <source>
        <dbReference type="EMBL" id="SBR37535.1"/>
    </source>
</evidence>
<name>A0A1A8KYA9_9TELE</name>
<proteinExistence type="predicted"/>
<sequence length="146" mass="16765">INLDHDCPPPIIAKRREYTDIHKVLKEKQVKFQTLFPARLRVMHCDSNTIYESASKATKDLIKRGYAIRTQPVPTPTSLKERIQQLTWSSVTRRPSREDGGPARPASYKEKLRTFRKTTPGGVTDEILIISFFTSGWFGLFEKKMG</sequence>
<dbReference type="EMBL" id="HAEF01000153">
    <property type="protein sequence ID" value="SBR37535.1"/>
    <property type="molecule type" value="Transcribed_RNA"/>
</dbReference>
<feature type="compositionally biased region" description="Basic and acidic residues" evidence="1">
    <location>
        <begin position="95"/>
        <end position="111"/>
    </location>
</feature>
<reference evidence="2" key="2">
    <citation type="submission" date="2016-06" db="EMBL/GenBank/DDBJ databases">
        <title>The genome of a short-lived fish provides insights into sex chromosome evolution and the genetic control of aging.</title>
        <authorList>
            <person name="Reichwald K."/>
            <person name="Felder M."/>
            <person name="Petzold A."/>
            <person name="Koch P."/>
            <person name="Groth M."/>
            <person name="Platzer M."/>
        </authorList>
    </citation>
    <scope>NUCLEOTIDE SEQUENCE</scope>
    <source>
        <tissue evidence="2">Brain</tissue>
    </source>
</reference>
<gene>
    <name evidence="2" type="primary">Nfu_g_1_014629</name>
</gene>
<dbReference type="AlphaFoldDB" id="A0A1A8KYA9"/>
<accession>A0A1A8KYA9</accession>
<evidence type="ECO:0000256" key="1">
    <source>
        <dbReference type="SAM" id="MobiDB-lite"/>
    </source>
</evidence>
<organism evidence="2">
    <name type="scientific">Nothobranchius pienaari</name>
    <dbReference type="NCBI Taxonomy" id="704102"/>
    <lineage>
        <taxon>Eukaryota</taxon>
        <taxon>Metazoa</taxon>
        <taxon>Chordata</taxon>
        <taxon>Craniata</taxon>
        <taxon>Vertebrata</taxon>
        <taxon>Euteleostomi</taxon>
        <taxon>Actinopterygii</taxon>
        <taxon>Neopterygii</taxon>
        <taxon>Teleostei</taxon>
        <taxon>Neoteleostei</taxon>
        <taxon>Acanthomorphata</taxon>
        <taxon>Ovalentaria</taxon>
        <taxon>Atherinomorphae</taxon>
        <taxon>Cyprinodontiformes</taxon>
        <taxon>Nothobranchiidae</taxon>
        <taxon>Nothobranchius</taxon>
    </lineage>
</organism>